<protein>
    <submittedName>
        <fullName evidence="1">Uncharacterized protein</fullName>
    </submittedName>
</protein>
<dbReference type="AlphaFoldDB" id="A0A1G7K8Q2"/>
<dbReference type="EMBL" id="FNBL01000003">
    <property type="protein sequence ID" value="SDF33526.1"/>
    <property type="molecule type" value="Genomic_DNA"/>
</dbReference>
<name>A0A1G7K8Q2_9RHOB</name>
<sequence length="105" mass="11887">MKSVKTAAIVKPIKACAAVATGISGHRVLGLWRVARVMKDQPDDAKDQTGQQYEKVRMRVNLLAHERAENFRVLTDKLVLKIAHKIYLEQKYMQHAASRLGVDYV</sequence>
<accession>A0A1G7K8Q2</accession>
<evidence type="ECO:0000313" key="2">
    <source>
        <dbReference type="Proteomes" id="UP000182284"/>
    </source>
</evidence>
<reference evidence="1 2" key="1">
    <citation type="submission" date="2016-10" db="EMBL/GenBank/DDBJ databases">
        <authorList>
            <person name="de Groot N.N."/>
        </authorList>
    </citation>
    <scope>NUCLEOTIDE SEQUENCE [LARGE SCALE GENOMIC DNA]</scope>
    <source>
        <strain evidence="1 2">DSM 27375</strain>
    </source>
</reference>
<proteinExistence type="predicted"/>
<dbReference type="Proteomes" id="UP000182284">
    <property type="component" value="Unassembled WGS sequence"/>
</dbReference>
<evidence type="ECO:0000313" key="1">
    <source>
        <dbReference type="EMBL" id="SDF33526.1"/>
    </source>
</evidence>
<gene>
    <name evidence="1" type="ORF">SAMN04488117_103368</name>
</gene>
<organism evidence="1 2">
    <name type="scientific">Celeribacter baekdonensis</name>
    <dbReference type="NCBI Taxonomy" id="875171"/>
    <lineage>
        <taxon>Bacteria</taxon>
        <taxon>Pseudomonadati</taxon>
        <taxon>Pseudomonadota</taxon>
        <taxon>Alphaproteobacteria</taxon>
        <taxon>Rhodobacterales</taxon>
        <taxon>Roseobacteraceae</taxon>
        <taxon>Celeribacter</taxon>
    </lineage>
</organism>